<dbReference type="Pfam" id="PF00571">
    <property type="entry name" value="CBS"/>
    <property type="match status" value="1"/>
</dbReference>
<dbReference type="Pfam" id="PF20185">
    <property type="entry name" value="DUF6548"/>
    <property type="match status" value="1"/>
</dbReference>
<gene>
    <name evidence="3" type="ORF">PRVXH_001825</name>
</gene>
<name>A0AAU8HR44_9FIRM</name>
<protein>
    <submittedName>
        <fullName evidence="3">DUF6548 family protein</fullName>
    </submittedName>
</protein>
<feature type="domain" description="CBS" evidence="2">
    <location>
        <begin position="106"/>
        <end position="165"/>
    </location>
</feature>
<dbReference type="AlphaFoldDB" id="A0AAU8HR44"/>
<proteinExistence type="predicted"/>
<dbReference type="PROSITE" id="PS51371">
    <property type="entry name" value="CBS"/>
    <property type="match status" value="1"/>
</dbReference>
<dbReference type="InterPro" id="IPR046342">
    <property type="entry name" value="CBS_dom_sf"/>
</dbReference>
<dbReference type="SMART" id="SM00116">
    <property type="entry name" value="CBS"/>
    <property type="match status" value="1"/>
</dbReference>
<dbReference type="EMBL" id="CP159485">
    <property type="protein sequence ID" value="XCI27901.1"/>
    <property type="molecule type" value="Genomic_DNA"/>
</dbReference>
<dbReference type="InterPro" id="IPR000644">
    <property type="entry name" value="CBS_dom"/>
</dbReference>
<organism evidence="3">
    <name type="scientific">Proteinivorax hydrogeniformans</name>
    <dbReference type="NCBI Taxonomy" id="1826727"/>
    <lineage>
        <taxon>Bacteria</taxon>
        <taxon>Bacillati</taxon>
        <taxon>Bacillota</taxon>
        <taxon>Clostridia</taxon>
        <taxon>Eubacteriales</taxon>
        <taxon>Proteinivoracaceae</taxon>
        <taxon>Proteinivorax</taxon>
    </lineage>
</organism>
<evidence type="ECO:0000313" key="3">
    <source>
        <dbReference type="EMBL" id="XCI27901.1"/>
    </source>
</evidence>
<reference evidence="3" key="2">
    <citation type="submission" date="2024-06" db="EMBL/GenBank/DDBJ databases">
        <authorList>
            <person name="Petrova K.O."/>
            <person name="Toshchakov S.V."/>
            <person name="Boltjanskaja Y.V."/>
            <person name="Kevbrin V.V."/>
        </authorList>
    </citation>
    <scope>NUCLEOTIDE SEQUENCE</scope>
    <source>
        <strain evidence="3">Z-710</strain>
    </source>
</reference>
<keyword evidence="1" id="KW-0129">CBS domain</keyword>
<dbReference type="Gene3D" id="3.10.580.10">
    <property type="entry name" value="CBS-domain"/>
    <property type="match status" value="1"/>
</dbReference>
<sequence length="248" mass="28933">MAKQLSNADKFLDVYNELDKFMRQRLNAGDYKGHTKLLEEMKQRYTIVNSYYEELKDYAKLRNAIVHESKEGVKPIAEPHDITVKNYYAIAQTIINPPKALEKIAVSYTNIFTATLKDNALEIMEKMHKHTFTHVPVVDEDDKLLGIFSENTVFSYLVEHRILETDQDNTIEEFADFLPIEKHKSEYFEFVPKSTLVMDIEEMFKQGLKDDKRISVIFITENGKKEEKILGLITPWDVAGYDGICFRY</sequence>
<dbReference type="InterPro" id="IPR046678">
    <property type="entry name" value="DUF6548"/>
</dbReference>
<accession>A0AAU8HR44</accession>
<dbReference type="SUPFAM" id="SSF54631">
    <property type="entry name" value="CBS-domain pair"/>
    <property type="match status" value="1"/>
</dbReference>
<dbReference type="RefSeq" id="WP_353892479.1">
    <property type="nucleotide sequence ID" value="NZ_CP159485.1"/>
</dbReference>
<evidence type="ECO:0000256" key="1">
    <source>
        <dbReference type="PROSITE-ProRule" id="PRU00703"/>
    </source>
</evidence>
<evidence type="ECO:0000259" key="2">
    <source>
        <dbReference type="PROSITE" id="PS51371"/>
    </source>
</evidence>
<reference evidence="3" key="1">
    <citation type="journal article" date="2018" name="Antonie Van Leeuwenhoek">
        <title>Proteinivorax hydrogeniformans sp. nov., an anaerobic, haloalkaliphilic bacterium fermenting proteinaceous compounds with high hydrogen production.</title>
        <authorList>
            <person name="Boltyanskaya Y."/>
            <person name="Detkova E."/>
            <person name="Pimenov N."/>
            <person name="Kevbrin V."/>
        </authorList>
    </citation>
    <scope>NUCLEOTIDE SEQUENCE</scope>
    <source>
        <strain evidence="3">Z-710</strain>
    </source>
</reference>